<dbReference type="AlphaFoldDB" id="A0A430FIH5"/>
<feature type="compositionally biased region" description="Low complexity" evidence="2">
    <location>
        <begin position="394"/>
        <end position="435"/>
    </location>
</feature>
<dbReference type="Proteomes" id="UP000288607">
    <property type="component" value="Unassembled WGS sequence"/>
</dbReference>
<feature type="region of interest" description="Disordered" evidence="2">
    <location>
        <begin position="371"/>
        <end position="470"/>
    </location>
</feature>
<protein>
    <submittedName>
        <fullName evidence="5">Transcriptional regulator</fullName>
    </submittedName>
</protein>
<name>A0A430FIH5_9BIFI</name>
<feature type="compositionally biased region" description="Basic and acidic residues" evidence="2">
    <location>
        <begin position="377"/>
        <end position="393"/>
    </location>
</feature>
<evidence type="ECO:0000256" key="3">
    <source>
        <dbReference type="SAM" id="Phobius"/>
    </source>
</evidence>
<feature type="transmembrane region" description="Helical" evidence="3">
    <location>
        <begin position="42"/>
        <end position="68"/>
    </location>
</feature>
<organism evidence="5 6">
    <name type="scientific">Bifidobacterium callimiconis</name>
    <dbReference type="NCBI Taxonomy" id="2306973"/>
    <lineage>
        <taxon>Bacteria</taxon>
        <taxon>Bacillati</taxon>
        <taxon>Actinomycetota</taxon>
        <taxon>Actinomycetes</taxon>
        <taxon>Bifidobacteriales</taxon>
        <taxon>Bifidobacteriaceae</taxon>
        <taxon>Bifidobacterium</taxon>
    </lineage>
</organism>
<evidence type="ECO:0000313" key="5">
    <source>
        <dbReference type="EMBL" id="RSX52572.1"/>
    </source>
</evidence>
<dbReference type="NCBIfam" id="TIGR00350">
    <property type="entry name" value="lytR_cpsA_psr"/>
    <property type="match status" value="1"/>
</dbReference>
<feature type="region of interest" description="Disordered" evidence="2">
    <location>
        <begin position="1"/>
        <end position="20"/>
    </location>
</feature>
<dbReference type="Pfam" id="PF03816">
    <property type="entry name" value="LytR_cpsA_psr"/>
    <property type="match status" value="1"/>
</dbReference>
<evidence type="ECO:0000256" key="1">
    <source>
        <dbReference type="ARBA" id="ARBA00006068"/>
    </source>
</evidence>
<feature type="compositionally biased region" description="Polar residues" evidence="2">
    <location>
        <begin position="1"/>
        <end position="11"/>
    </location>
</feature>
<keyword evidence="3" id="KW-0812">Transmembrane</keyword>
<comment type="similarity">
    <text evidence="1">Belongs to the LytR/CpsA/Psr (LCP) family.</text>
</comment>
<keyword evidence="3" id="KW-0472">Membrane</keyword>
<sequence length="493" mass="51349">MASHRPSNSRGRYTAPNLANHGGARPLHSLGYTVSHKLRTTIALALVALFAFVATATGATASNLFALINDSKTAVLGQSHVKSNQVIDPNAGKTVNILVLGQDTREGEANAAIGAGGSASDHQSDTAMIVQISADRSYINIVSIPRDSIVDVPSCNTTNGTVPERHNAQFNSIFALGYTTGGDVASAASCTLNAVNSLTGLDISQFVVADFAGLSSMIDAVGGVDICVNQDMKDDTTGIDLTQGMHHLDGVAATQYARVRHVGDGTDIMRTTRQQYLVKSLLREASSKNLFTQTNQLYQLATAGIQSLKMSDGLADVGVLVGLAAALKNLDTSKIYAQTVPVTEWARDRNRVVWTKDADDLWKKLAESKPLTVADDSDSKDSSSNSKDSKDSSESSSASPSETASATPSESSDSQQAAGSTNSSDASASASADSTPDPVTGLITKADGTLVDPNTGGIVDPKTGTIRDPNTSQAIGIADAYVNSTFCAVTEKE</sequence>
<dbReference type="PANTHER" id="PTHR33392">
    <property type="entry name" value="POLYISOPRENYL-TEICHOIC ACID--PEPTIDOGLYCAN TEICHOIC ACID TRANSFERASE TAGU"/>
    <property type="match status" value="1"/>
</dbReference>
<keyword evidence="6" id="KW-1185">Reference proteome</keyword>
<dbReference type="InterPro" id="IPR004474">
    <property type="entry name" value="LytR_CpsA_psr"/>
</dbReference>
<dbReference type="InterPro" id="IPR050922">
    <property type="entry name" value="LytR/CpsA/Psr_CW_biosynth"/>
</dbReference>
<accession>A0A430FIH5</accession>
<comment type="caution">
    <text evidence="5">The sequence shown here is derived from an EMBL/GenBank/DDBJ whole genome shotgun (WGS) entry which is preliminary data.</text>
</comment>
<reference evidence="5 6" key="1">
    <citation type="submission" date="2018-09" db="EMBL/GenBank/DDBJ databases">
        <title>Characterization of the phylogenetic diversity of five novel species belonging to the genus Bifidobacterium.</title>
        <authorList>
            <person name="Lugli G.A."/>
            <person name="Duranti S."/>
            <person name="Milani C."/>
        </authorList>
    </citation>
    <scope>NUCLEOTIDE SEQUENCE [LARGE SCALE GENOMIC DNA]</scope>
    <source>
        <strain evidence="5 6">2028B</strain>
    </source>
</reference>
<keyword evidence="3" id="KW-1133">Transmembrane helix</keyword>
<dbReference type="RefSeq" id="WP_338070584.1">
    <property type="nucleotide sequence ID" value="NZ_JAFEJY010000001.1"/>
</dbReference>
<dbReference type="EMBL" id="QXGJ01000001">
    <property type="protein sequence ID" value="RSX52572.1"/>
    <property type="molecule type" value="Genomic_DNA"/>
</dbReference>
<proteinExistence type="inferred from homology"/>
<dbReference type="Gene3D" id="3.40.630.190">
    <property type="entry name" value="LCP protein"/>
    <property type="match status" value="1"/>
</dbReference>
<evidence type="ECO:0000259" key="4">
    <source>
        <dbReference type="Pfam" id="PF03816"/>
    </source>
</evidence>
<evidence type="ECO:0000256" key="2">
    <source>
        <dbReference type="SAM" id="MobiDB-lite"/>
    </source>
</evidence>
<gene>
    <name evidence="5" type="ORF">D2E23_0300</name>
</gene>
<evidence type="ECO:0000313" key="6">
    <source>
        <dbReference type="Proteomes" id="UP000288607"/>
    </source>
</evidence>
<dbReference type="PANTHER" id="PTHR33392:SF6">
    <property type="entry name" value="POLYISOPRENYL-TEICHOIC ACID--PEPTIDOGLYCAN TEICHOIC ACID TRANSFERASE TAGU"/>
    <property type="match status" value="1"/>
</dbReference>
<feature type="domain" description="Cell envelope-related transcriptional attenuator" evidence="4">
    <location>
        <begin position="124"/>
        <end position="286"/>
    </location>
</feature>